<dbReference type="Proteomes" id="UP000228380">
    <property type="component" value="Chromosome 4"/>
</dbReference>
<dbReference type="SMART" id="SM00432">
    <property type="entry name" value="MADS"/>
    <property type="match status" value="1"/>
</dbReference>
<reference evidence="9" key="2">
    <citation type="submission" date="2025-08" db="UniProtKB">
        <authorList>
            <consortium name="RefSeq"/>
        </authorList>
    </citation>
    <scope>IDENTIFICATION</scope>
    <source>
        <tissue evidence="9">Young leaves</tissue>
    </source>
</reference>
<dbReference type="GO" id="GO:0003677">
    <property type="term" value="F:DNA binding"/>
    <property type="evidence" value="ECO:0007669"/>
    <property type="project" value="UniProtKB-KW"/>
</dbReference>
<keyword evidence="3" id="KW-0238">DNA-binding</keyword>
<dbReference type="Pfam" id="PF01486">
    <property type="entry name" value="K-box"/>
    <property type="match status" value="1"/>
</dbReference>
<evidence type="ECO:0000259" key="7">
    <source>
        <dbReference type="PROSITE" id="PS51297"/>
    </source>
</evidence>
<dbReference type="Gene3D" id="3.40.1810.10">
    <property type="entry name" value="Transcription factor, MADS-box"/>
    <property type="match status" value="1"/>
</dbReference>
<dbReference type="InterPro" id="IPR002100">
    <property type="entry name" value="TF_MADSbox"/>
</dbReference>
<dbReference type="GO" id="GO:0046983">
    <property type="term" value="F:protein dimerization activity"/>
    <property type="evidence" value="ECO:0007669"/>
    <property type="project" value="InterPro"/>
</dbReference>
<keyword evidence="2" id="KW-0805">Transcription regulation</keyword>
<evidence type="ECO:0000259" key="6">
    <source>
        <dbReference type="PROSITE" id="PS50066"/>
    </source>
</evidence>
<dbReference type="PANTHER" id="PTHR48019">
    <property type="entry name" value="SERUM RESPONSE FACTOR HOMOLOG"/>
    <property type="match status" value="1"/>
</dbReference>
<sequence>MGRGRREIKRIENPSQRQSTFYKRRDGLFKKARELSILCDADLLLLLFSSSGKLYEYHTPSVPSAKELIKRYEVATQNKILRDCCLERNAEMEEGRKLCDLLESELRFMKVDANQHYSLPVLDILEGNLEAAISKVRSEKDRKIAGEIDHLENMVRDRQQEGYNLCDKVARAQGLNDTAVPLKQLDLKLGFS</sequence>
<gene>
    <name evidence="9" type="primary">LOC103723119</name>
</gene>
<dbReference type="GO" id="GO:0005634">
    <property type="term" value="C:nucleus"/>
    <property type="evidence" value="ECO:0007669"/>
    <property type="project" value="UniProtKB-SubCell"/>
</dbReference>
<feature type="domain" description="K-box" evidence="7">
    <location>
        <begin position="85"/>
        <end position="175"/>
    </location>
</feature>
<dbReference type="RefSeq" id="XP_008812160.2">
    <property type="nucleotide sequence ID" value="XM_008813938.2"/>
</dbReference>
<dbReference type="PROSITE" id="PS00350">
    <property type="entry name" value="MADS_BOX_1"/>
    <property type="match status" value="1"/>
</dbReference>
<organism evidence="8 9">
    <name type="scientific">Phoenix dactylifera</name>
    <name type="common">Date palm</name>
    <dbReference type="NCBI Taxonomy" id="42345"/>
    <lineage>
        <taxon>Eukaryota</taxon>
        <taxon>Viridiplantae</taxon>
        <taxon>Streptophyta</taxon>
        <taxon>Embryophyta</taxon>
        <taxon>Tracheophyta</taxon>
        <taxon>Spermatophyta</taxon>
        <taxon>Magnoliopsida</taxon>
        <taxon>Liliopsida</taxon>
        <taxon>Arecaceae</taxon>
        <taxon>Coryphoideae</taxon>
        <taxon>Phoeniceae</taxon>
        <taxon>Phoenix</taxon>
    </lineage>
</organism>
<dbReference type="PROSITE" id="PS50066">
    <property type="entry name" value="MADS_BOX_2"/>
    <property type="match status" value="1"/>
</dbReference>
<evidence type="ECO:0000256" key="5">
    <source>
        <dbReference type="ARBA" id="ARBA00023242"/>
    </source>
</evidence>
<evidence type="ECO:0000256" key="4">
    <source>
        <dbReference type="ARBA" id="ARBA00023163"/>
    </source>
</evidence>
<comment type="subcellular location">
    <subcellularLocation>
        <location evidence="1">Nucleus</location>
    </subcellularLocation>
</comment>
<evidence type="ECO:0000313" key="8">
    <source>
        <dbReference type="Proteomes" id="UP000228380"/>
    </source>
</evidence>
<proteinExistence type="predicted"/>
<dbReference type="OrthoDB" id="1898716at2759"/>
<dbReference type="PRINTS" id="PR00404">
    <property type="entry name" value="MADSDOMAIN"/>
</dbReference>
<keyword evidence="8" id="KW-1185">Reference proteome</keyword>
<evidence type="ECO:0000256" key="1">
    <source>
        <dbReference type="ARBA" id="ARBA00004123"/>
    </source>
</evidence>
<dbReference type="InterPro" id="IPR002487">
    <property type="entry name" value="TF_Kbox"/>
</dbReference>
<dbReference type="Pfam" id="PF00319">
    <property type="entry name" value="SRF-TF"/>
    <property type="match status" value="1"/>
</dbReference>
<protein>
    <submittedName>
        <fullName evidence="9">MADS-box transcription factor 32-like</fullName>
    </submittedName>
</protein>
<keyword evidence="5" id="KW-0539">Nucleus</keyword>
<dbReference type="InterPro" id="IPR050142">
    <property type="entry name" value="MADS-box/MEF2_TF"/>
</dbReference>
<name>A0A8B7D326_PHODC</name>
<dbReference type="GeneID" id="103723119"/>
<evidence type="ECO:0000256" key="2">
    <source>
        <dbReference type="ARBA" id="ARBA00023015"/>
    </source>
</evidence>
<keyword evidence="4" id="KW-0804">Transcription</keyword>
<dbReference type="PROSITE" id="PS51297">
    <property type="entry name" value="K_BOX"/>
    <property type="match status" value="1"/>
</dbReference>
<dbReference type="KEGG" id="pda:103723119"/>
<reference evidence="8" key="1">
    <citation type="journal article" date="2019" name="Nat. Commun.">
        <title>Genome-wide association mapping of date palm fruit traits.</title>
        <authorList>
            <person name="Hazzouri K.M."/>
            <person name="Gros-Balthazard M."/>
            <person name="Flowers J.M."/>
            <person name="Copetti D."/>
            <person name="Lemansour A."/>
            <person name="Lebrun M."/>
            <person name="Masmoudi K."/>
            <person name="Ferrand S."/>
            <person name="Dhar M.I."/>
            <person name="Fresquez Z.A."/>
            <person name="Rosas U."/>
            <person name="Zhang J."/>
            <person name="Talag J."/>
            <person name="Lee S."/>
            <person name="Kudrna D."/>
            <person name="Powell R.F."/>
            <person name="Leitch I.J."/>
            <person name="Krueger R.R."/>
            <person name="Wing R.A."/>
            <person name="Amiri K.M.A."/>
            <person name="Purugganan M.D."/>
        </authorList>
    </citation>
    <scope>NUCLEOTIDE SEQUENCE [LARGE SCALE GENOMIC DNA]</scope>
    <source>
        <strain evidence="8">cv. Khalas</strain>
    </source>
</reference>
<feature type="domain" description="MADS-box" evidence="6">
    <location>
        <begin position="1"/>
        <end position="61"/>
    </location>
</feature>
<evidence type="ECO:0000313" key="9">
    <source>
        <dbReference type="RefSeq" id="XP_008812160.2"/>
    </source>
</evidence>
<dbReference type="GO" id="GO:0003700">
    <property type="term" value="F:DNA-binding transcription factor activity"/>
    <property type="evidence" value="ECO:0007669"/>
    <property type="project" value="InterPro"/>
</dbReference>
<dbReference type="AlphaFoldDB" id="A0A8B7D326"/>
<dbReference type="SUPFAM" id="SSF55455">
    <property type="entry name" value="SRF-like"/>
    <property type="match status" value="1"/>
</dbReference>
<evidence type="ECO:0000256" key="3">
    <source>
        <dbReference type="ARBA" id="ARBA00023125"/>
    </source>
</evidence>
<accession>A0A8B7D326</accession>
<dbReference type="InterPro" id="IPR036879">
    <property type="entry name" value="TF_MADSbox_sf"/>
</dbReference>